<protein>
    <submittedName>
        <fullName evidence="2">Uncharacterized protein</fullName>
    </submittedName>
</protein>
<evidence type="ECO:0000313" key="2">
    <source>
        <dbReference type="EMBL" id="KAJ7362499.1"/>
    </source>
</evidence>
<keyword evidence="3" id="KW-1185">Reference proteome</keyword>
<evidence type="ECO:0000256" key="1">
    <source>
        <dbReference type="SAM" id="Phobius"/>
    </source>
</evidence>
<reference evidence="2" key="1">
    <citation type="submission" date="2023-03" db="EMBL/GenBank/DDBJ databases">
        <title>Massive genome expansion in bonnet fungi (Mycena s.s.) driven by repeated elements and novel gene families across ecological guilds.</title>
        <authorList>
            <consortium name="Lawrence Berkeley National Laboratory"/>
            <person name="Harder C.B."/>
            <person name="Miyauchi S."/>
            <person name="Viragh M."/>
            <person name="Kuo A."/>
            <person name="Thoen E."/>
            <person name="Andreopoulos B."/>
            <person name="Lu D."/>
            <person name="Skrede I."/>
            <person name="Drula E."/>
            <person name="Henrissat B."/>
            <person name="Morin E."/>
            <person name="Kohler A."/>
            <person name="Barry K."/>
            <person name="LaButti K."/>
            <person name="Morin E."/>
            <person name="Salamov A."/>
            <person name="Lipzen A."/>
            <person name="Mereny Z."/>
            <person name="Hegedus B."/>
            <person name="Baldrian P."/>
            <person name="Stursova M."/>
            <person name="Weitz H."/>
            <person name="Taylor A."/>
            <person name="Grigoriev I.V."/>
            <person name="Nagy L.G."/>
            <person name="Martin F."/>
            <person name="Kauserud H."/>
        </authorList>
    </citation>
    <scope>NUCLEOTIDE SEQUENCE</scope>
    <source>
        <strain evidence="2">CBHHK002</strain>
    </source>
</reference>
<comment type="caution">
    <text evidence="2">The sequence shown here is derived from an EMBL/GenBank/DDBJ whole genome shotgun (WGS) entry which is preliminary data.</text>
</comment>
<keyword evidence="1" id="KW-1133">Transmembrane helix</keyword>
<evidence type="ECO:0000313" key="3">
    <source>
        <dbReference type="Proteomes" id="UP001218218"/>
    </source>
</evidence>
<feature type="transmembrane region" description="Helical" evidence="1">
    <location>
        <begin position="111"/>
        <end position="134"/>
    </location>
</feature>
<gene>
    <name evidence="2" type="ORF">DFH08DRAFT_930819</name>
</gene>
<name>A0AAD7ALU9_9AGAR</name>
<keyword evidence="1" id="KW-0472">Membrane</keyword>
<sequence length="360" mass="40136">MVTALTVEQVQLHSDNLTSTANFRVFPLLVETALYAIFTVLIVASTYLLLTRGRRSRANKMMLCVTLVMYCLASWEWAVDVHRLRDDLKVLLPADLVQPPPDHARRVKVNIALHIAQGITNNICVVLSDMVVCWRVYVVFGRNKRVLVMAVFLLIVLACAIFLCNLTQIGQGFPSVTTLHRLVPSQLIIDAVALALSALINVWATTMIGYQAWHCRRAIRHYLSDTSNRTYAGGMMALFVESGIVYSILWILRNIIIIPGVEPSAYTIYSTMVMYQVTGMYPTLIVILVALRKSHLEHQFTSYGDVQTCANPTGARTPAFSSSAWSPARFTSVSPEAKIITMDQNSSTEFGSKESEKSEI</sequence>
<proteinExistence type="predicted"/>
<keyword evidence="1" id="KW-0812">Transmembrane</keyword>
<feature type="transmembrane region" description="Helical" evidence="1">
    <location>
        <begin position="188"/>
        <end position="210"/>
    </location>
</feature>
<organism evidence="2 3">
    <name type="scientific">Mycena albidolilacea</name>
    <dbReference type="NCBI Taxonomy" id="1033008"/>
    <lineage>
        <taxon>Eukaryota</taxon>
        <taxon>Fungi</taxon>
        <taxon>Dikarya</taxon>
        <taxon>Basidiomycota</taxon>
        <taxon>Agaricomycotina</taxon>
        <taxon>Agaricomycetes</taxon>
        <taxon>Agaricomycetidae</taxon>
        <taxon>Agaricales</taxon>
        <taxon>Marasmiineae</taxon>
        <taxon>Mycenaceae</taxon>
        <taxon>Mycena</taxon>
    </lineage>
</organism>
<feature type="transmembrane region" description="Helical" evidence="1">
    <location>
        <begin position="32"/>
        <end position="50"/>
    </location>
</feature>
<feature type="transmembrane region" description="Helical" evidence="1">
    <location>
        <begin position="272"/>
        <end position="291"/>
    </location>
</feature>
<dbReference type="EMBL" id="JARIHO010000004">
    <property type="protein sequence ID" value="KAJ7362499.1"/>
    <property type="molecule type" value="Genomic_DNA"/>
</dbReference>
<dbReference type="AlphaFoldDB" id="A0AAD7ALU9"/>
<accession>A0AAD7ALU9</accession>
<feature type="transmembrane region" description="Helical" evidence="1">
    <location>
        <begin position="231"/>
        <end position="252"/>
    </location>
</feature>
<feature type="transmembrane region" description="Helical" evidence="1">
    <location>
        <begin position="62"/>
        <end position="79"/>
    </location>
</feature>
<dbReference type="Proteomes" id="UP001218218">
    <property type="component" value="Unassembled WGS sequence"/>
</dbReference>
<feature type="transmembrane region" description="Helical" evidence="1">
    <location>
        <begin position="146"/>
        <end position="168"/>
    </location>
</feature>